<protein>
    <submittedName>
        <fullName evidence="1">Repressor</fullName>
    </submittedName>
</protein>
<proteinExistence type="predicted"/>
<sequence>MKFNYSSLYSKIIEKYGSQYSFAKAIGLSEKLIALKLNGKIGWEQKEIAKAIEILEINSSEIPRYFFNYGVQKN</sequence>
<organism evidence="1 2">
    <name type="scientific">Oceanobacillus sojae</name>
    <dbReference type="NCBI Taxonomy" id="582851"/>
    <lineage>
        <taxon>Bacteria</taxon>
        <taxon>Bacillati</taxon>
        <taxon>Bacillota</taxon>
        <taxon>Bacilli</taxon>
        <taxon>Bacillales</taxon>
        <taxon>Bacillaceae</taxon>
        <taxon>Oceanobacillus</taxon>
    </lineage>
</organism>
<dbReference type="InterPro" id="IPR008003">
    <property type="entry name" value="DUF739"/>
</dbReference>
<evidence type="ECO:0000313" key="2">
    <source>
        <dbReference type="Proteomes" id="UP000321558"/>
    </source>
</evidence>
<reference evidence="1 2" key="1">
    <citation type="submission" date="2019-07" db="EMBL/GenBank/DDBJ databases">
        <title>Whole genome shotgun sequence of Oceanobacillus sojae NBRC 105379.</title>
        <authorList>
            <person name="Hosoyama A."/>
            <person name="Uohara A."/>
            <person name="Ohji S."/>
            <person name="Ichikawa N."/>
        </authorList>
    </citation>
    <scope>NUCLEOTIDE SEQUENCE [LARGE SCALE GENOMIC DNA]</scope>
    <source>
        <strain evidence="1 2">NBRC 105379</strain>
    </source>
</reference>
<dbReference type="Proteomes" id="UP000321558">
    <property type="component" value="Unassembled WGS sequence"/>
</dbReference>
<dbReference type="EMBL" id="BJYM01000006">
    <property type="protein sequence ID" value="GEN86940.1"/>
    <property type="molecule type" value="Genomic_DNA"/>
</dbReference>
<accession>A0A511ZHL8</accession>
<keyword evidence="2" id="KW-1185">Reference proteome</keyword>
<dbReference type="RefSeq" id="WP_147209970.1">
    <property type="nucleotide sequence ID" value="NZ_BJYM01000006.1"/>
</dbReference>
<dbReference type="Pfam" id="PF05339">
    <property type="entry name" value="DUF739"/>
    <property type="match status" value="1"/>
</dbReference>
<evidence type="ECO:0000313" key="1">
    <source>
        <dbReference type="EMBL" id="GEN86940.1"/>
    </source>
</evidence>
<comment type="caution">
    <text evidence="1">The sequence shown here is derived from an EMBL/GenBank/DDBJ whole genome shotgun (WGS) entry which is preliminary data.</text>
</comment>
<dbReference type="AlphaFoldDB" id="A0A511ZHL8"/>
<gene>
    <name evidence="1" type="primary">pi205</name>
    <name evidence="1" type="ORF">OSO01_16790</name>
</gene>
<name>A0A511ZHL8_9BACI</name>
<dbReference type="OrthoDB" id="2418220at2"/>